<evidence type="ECO:0000256" key="5">
    <source>
        <dbReference type="ARBA" id="ARBA00023136"/>
    </source>
</evidence>
<gene>
    <name evidence="8" type="ORF">NEMBOFW57_007007</name>
</gene>
<dbReference type="GO" id="GO:0030906">
    <property type="term" value="C:retromer, cargo-selective complex"/>
    <property type="evidence" value="ECO:0007669"/>
    <property type="project" value="InterPro"/>
</dbReference>
<keyword evidence="4 6" id="KW-0653">Protein transport</keyword>
<keyword evidence="9" id="KW-1185">Reference proteome</keyword>
<dbReference type="GO" id="GO:0006886">
    <property type="term" value="P:intracellular protein transport"/>
    <property type="evidence" value="ECO:0007669"/>
    <property type="project" value="TreeGrafter"/>
</dbReference>
<dbReference type="PIRSF" id="PIRSF009375">
    <property type="entry name" value="Retromer_Vps35"/>
    <property type="match status" value="1"/>
</dbReference>
<dbReference type="FunFam" id="1.25.40.660:FF:000002">
    <property type="entry name" value="Vacuolar protein sorting-associated protein 35"/>
    <property type="match status" value="1"/>
</dbReference>
<dbReference type="SUPFAM" id="SSF48371">
    <property type="entry name" value="ARM repeat"/>
    <property type="match status" value="1"/>
</dbReference>
<feature type="region of interest" description="Disordered" evidence="7">
    <location>
        <begin position="379"/>
        <end position="444"/>
    </location>
</feature>
<comment type="subcellular location">
    <subcellularLocation>
        <location evidence="1">Membrane</location>
        <topology evidence="1">Peripheral membrane protein</topology>
    </subcellularLocation>
</comment>
<sequence length="931" mass="104763">MSNPAPPEDQARLLEDALIAVRQQTTLMRKCLDTPGKLMDALKCWYVYSPSPRAAIMPPGLPRRVEELSSQLAHTLIACRSIMLTRTSPSSTLVSELRTSSLGPKQYYELYMSVFDALRYLSVHLRENHPVNHLADLYELVQYAGNIVPRLYLMITVGTAYMSIEGAPVKELMKDMMDMSRGVQHPIRGLFLRYYLSGQARDYLPSGDSDGPEGNLQDSVNFILTNFVEMNKLWVRLQHQGHSRERDQRTQERKELQLLVGSNIVRLSQLVDLQAYKNGILAPLLEQVVQCRDVLAQEYLLEVITQVFPDEFHLHTLDQFLAAVSRLNPHVNVKAIVIGLMDRLSDYAERESQNESDEDRGKMEEEALAKLLEKVKLGASGTAQGPSAPQEESETPQNGDHPESDAESRTETLGKDNEPAPSVAETEATAVNGDESQPAKKRRGIPENVPLYEIFFGQVKNLVEAQRLPIQDTIALCVSLTNLALNIYPERLDYVDQILDYAHSKVKEHANSADLHSQPAQQSLLSLLQSPLRRYLSIFTALSLPTYVSLFHSQTYPTRRAVAGEVARTLLKNQTPISTPAHLENVLEVLKVLIKEGSQPPAGYPGVVQPRARALETDETMEEQGWLARLVHLIQAENNDTQFRLLQMARKAYAEGNERIRTTTPPLITAGLKLARRFKAREHYDDNWSSQSSALLKFLHSAISTLYTRVNGSGASELSLRLFCSCGQVADMTGFEEVAYEFFAQAFTVYEEAISDSKAQFQAVCVIASALHRTRNFGKENYDTLITKCAQHASKLLRKPDQCRAVYLASHLWWATPIAANGETEETELYRDGKRVLECLQRALRVADSCMETATSIELFVEILDRYVYYFDQKNESVTTKYLNGLIELIHSNLAGNQQDSASVEASRKHFLQTLEIIRSKEYEGIVLTPK</sequence>
<protein>
    <recommendedName>
        <fullName evidence="6">Vacuolar protein sorting-associated protein 35</fullName>
    </recommendedName>
</protein>
<accession>A0AAD4EUP7</accession>
<comment type="caution">
    <text evidence="8">The sequence shown here is derived from an EMBL/GenBank/DDBJ whole genome shotgun (WGS) entry which is preliminary data.</text>
</comment>
<comment type="function">
    <text evidence="6">Plays a role in vesicular protein sorting.</text>
</comment>
<dbReference type="GO" id="GO:0005829">
    <property type="term" value="C:cytosol"/>
    <property type="evidence" value="ECO:0007669"/>
    <property type="project" value="GOC"/>
</dbReference>
<dbReference type="GO" id="GO:0005770">
    <property type="term" value="C:late endosome"/>
    <property type="evidence" value="ECO:0007669"/>
    <property type="project" value="TreeGrafter"/>
</dbReference>
<evidence type="ECO:0000256" key="7">
    <source>
        <dbReference type="SAM" id="MobiDB-lite"/>
    </source>
</evidence>
<dbReference type="AlphaFoldDB" id="A0AAD4EUP7"/>
<proteinExistence type="inferred from homology"/>
<dbReference type="PANTHER" id="PTHR11099">
    <property type="entry name" value="VACUOLAR SORTING PROTEIN 35"/>
    <property type="match status" value="1"/>
</dbReference>
<keyword evidence="5" id="KW-0472">Membrane</keyword>
<evidence type="ECO:0000256" key="1">
    <source>
        <dbReference type="ARBA" id="ARBA00004170"/>
    </source>
</evidence>
<dbReference type="GO" id="GO:0042147">
    <property type="term" value="P:retrograde transport, endosome to Golgi"/>
    <property type="evidence" value="ECO:0007669"/>
    <property type="project" value="InterPro"/>
</dbReference>
<evidence type="ECO:0000256" key="4">
    <source>
        <dbReference type="ARBA" id="ARBA00022927"/>
    </source>
</evidence>
<dbReference type="Gene3D" id="1.25.40.660">
    <property type="entry name" value="Vacuolar protein sorting-associated protein 35, helical subcomplex Vps35-C"/>
    <property type="match status" value="1"/>
</dbReference>
<name>A0AAD4EUP7_9PEZI</name>
<dbReference type="Proteomes" id="UP001197093">
    <property type="component" value="Unassembled WGS sequence"/>
</dbReference>
<evidence type="ECO:0000313" key="9">
    <source>
        <dbReference type="Proteomes" id="UP001197093"/>
    </source>
</evidence>
<organism evidence="8 9">
    <name type="scientific">Staphylotrichum longicolle</name>
    <dbReference type="NCBI Taxonomy" id="669026"/>
    <lineage>
        <taxon>Eukaryota</taxon>
        <taxon>Fungi</taxon>
        <taxon>Dikarya</taxon>
        <taxon>Ascomycota</taxon>
        <taxon>Pezizomycotina</taxon>
        <taxon>Sordariomycetes</taxon>
        <taxon>Sordariomycetidae</taxon>
        <taxon>Sordariales</taxon>
        <taxon>Chaetomiaceae</taxon>
        <taxon>Staphylotrichum</taxon>
    </lineage>
</organism>
<reference evidence="8" key="1">
    <citation type="submission" date="2023-02" db="EMBL/GenBank/DDBJ databases">
        <authorList>
            <person name="Palmer J.M."/>
        </authorList>
    </citation>
    <scope>NUCLEOTIDE SEQUENCE</scope>
    <source>
        <strain evidence="8">FW57</strain>
    </source>
</reference>
<dbReference type="PANTHER" id="PTHR11099:SF0">
    <property type="entry name" value="VACUOLAR PROTEIN SORTING-ASSOCIATED PROTEIN 35"/>
    <property type="match status" value="1"/>
</dbReference>
<evidence type="ECO:0000256" key="6">
    <source>
        <dbReference type="PIRNR" id="PIRNR009375"/>
    </source>
</evidence>
<dbReference type="InterPro" id="IPR016024">
    <property type="entry name" value="ARM-type_fold"/>
</dbReference>
<dbReference type="InterPro" id="IPR005378">
    <property type="entry name" value="Vps35"/>
</dbReference>
<keyword evidence="3 6" id="KW-0813">Transport</keyword>
<dbReference type="Pfam" id="PF03635">
    <property type="entry name" value="Vps35"/>
    <property type="match status" value="1"/>
</dbReference>
<dbReference type="InterPro" id="IPR042491">
    <property type="entry name" value="Vps35_C"/>
</dbReference>
<comment type="similarity">
    <text evidence="2 6">Belongs to the VPS35 family.</text>
</comment>
<evidence type="ECO:0000256" key="2">
    <source>
        <dbReference type="ARBA" id="ARBA00006536"/>
    </source>
</evidence>
<evidence type="ECO:0000256" key="3">
    <source>
        <dbReference type="ARBA" id="ARBA00022448"/>
    </source>
</evidence>
<feature type="compositionally biased region" description="Basic and acidic residues" evidence="7">
    <location>
        <begin position="400"/>
        <end position="418"/>
    </location>
</feature>
<evidence type="ECO:0000313" key="8">
    <source>
        <dbReference type="EMBL" id="KAG7287495.1"/>
    </source>
</evidence>
<dbReference type="EMBL" id="JAHCVI010000003">
    <property type="protein sequence ID" value="KAG7287495.1"/>
    <property type="molecule type" value="Genomic_DNA"/>
</dbReference>